<proteinExistence type="predicted"/>
<accession>A0AAN8JQ23</accession>
<reference evidence="1 2" key="1">
    <citation type="submission" date="2024-01" db="EMBL/GenBank/DDBJ databases">
        <title>The genome of the rayed Mediterranean limpet Patella caerulea (Linnaeus, 1758).</title>
        <authorList>
            <person name="Anh-Thu Weber A."/>
            <person name="Halstead-Nussloch G."/>
        </authorList>
    </citation>
    <scope>NUCLEOTIDE SEQUENCE [LARGE SCALE GENOMIC DNA]</scope>
    <source>
        <strain evidence="1">AATW-2023a</strain>
        <tissue evidence="1">Whole specimen</tissue>
    </source>
</reference>
<dbReference type="AlphaFoldDB" id="A0AAN8JQ23"/>
<sequence>MSNSLSEVEIELPDKFESSFSESFEKFECREESIVIESSDTSETTSRDAPVFKIAPTAGKFMNNEAALDVLLNTVDTLDRVPLGTKDNVFLVVNHLKIDKTRLDFPDDCGVWNSGAGTTNNQSFALSEDNTMTTLFKRGGVFCTRKMVKGKLVYEPCSPQPVRYITFHRYYTKLKGDDGYKKKK</sequence>
<dbReference type="Proteomes" id="UP001347796">
    <property type="component" value="Unassembled WGS sequence"/>
</dbReference>
<name>A0AAN8JQ23_PATCE</name>
<evidence type="ECO:0000313" key="1">
    <source>
        <dbReference type="EMBL" id="KAK6181861.1"/>
    </source>
</evidence>
<gene>
    <name evidence="1" type="ORF">SNE40_009639</name>
</gene>
<keyword evidence="2" id="KW-1185">Reference proteome</keyword>
<organism evidence="1 2">
    <name type="scientific">Patella caerulea</name>
    <name type="common">Rayed Mediterranean limpet</name>
    <dbReference type="NCBI Taxonomy" id="87958"/>
    <lineage>
        <taxon>Eukaryota</taxon>
        <taxon>Metazoa</taxon>
        <taxon>Spiralia</taxon>
        <taxon>Lophotrochozoa</taxon>
        <taxon>Mollusca</taxon>
        <taxon>Gastropoda</taxon>
        <taxon>Patellogastropoda</taxon>
        <taxon>Patelloidea</taxon>
        <taxon>Patellidae</taxon>
        <taxon>Patella</taxon>
    </lineage>
</organism>
<evidence type="ECO:0000313" key="2">
    <source>
        <dbReference type="Proteomes" id="UP001347796"/>
    </source>
</evidence>
<comment type="caution">
    <text evidence="1">The sequence shown here is derived from an EMBL/GenBank/DDBJ whole genome shotgun (WGS) entry which is preliminary data.</text>
</comment>
<protein>
    <submittedName>
        <fullName evidence="1">Uncharacterized protein</fullName>
    </submittedName>
</protein>
<dbReference type="EMBL" id="JAZGQO010000007">
    <property type="protein sequence ID" value="KAK6181861.1"/>
    <property type="molecule type" value="Genomic_DNA"/>
</dbReference>